<dbReference type="Proteomes" id="UP000694521">
    <property type="component" value="Unplaced"/>
</dbReference>
<keyword evidence="1" id="KW-0732">Signal</keyword>
<dbReference type="Pfam" id="PF15201">
    <property type="entry name" value="Rod_cone_degen"/>
    <property type="match status" value="1"/>
</dbReference>
<evidence type="ECO:0000313" key="2">
    <source>
        <dbReference type="Ensembl" id="ENSACDP00005007298.1"/>
    </source>
</evidence>
<evidence type="ECO:0008006" key="4">
    <source>
        <dbReference type="Google" id="ProtNLM"/>
    </source>
</evidence>
<evidence type="ECO:0000313" key="3">
    <source>
        <dbReference type="Proteomes" id="UP000694521"/>
    </source>
</evidence>
<accession>A0A8B9DJC6</accession>
<organism evidence="2 3">
    <name type="scientific">Anser cygnoides</name>
    <name type="common">Swan goose</name>
    <dbReference type="NCBI Taxonomy" id="8845"/>
    <lineage>
        <taxon>Eukaryota</taxon>
        <taxon>Metazoa</taxon>
        <taxon>Chordata</taxon>
        <taxon>Craniata</taxon>
        <taxon>Vertebrata</taxon>
        <taxon>Euteleostomi</taxon>
        <taxon>Archelosauria</taxon>
        <taxon>Archosauria</taxon>
        <taxon>Dinosauria</taxon>
        <taxon>Saurischia</taxon>
        <taxon>Theropoda</taxon>
        <taxon>Coelurosauria</taxon>
        <taxon>Aves</taxon>
        <taxon>Neognathae</taxon>
        <taxon>Galloanserae</taxon>
        <taxon>Anseriformes</taxon>
        <taxon>Anatidae</taxon>
        <taxon>Anserinae</taxon>
        <taxon>Anser</taxon>
    </lineage>
</organism>
<feature type="signal peptide" evidence="1">
    <location>
        <begin position="1"/>
        <end position="17"/>
    </location>
</feature>
<name>A0A8B9DJC6_ANSCY</name>
<proteinExistence type="predicted"/>
<feature type="chain" id="PRO_5034205095" description="Secreted protein" evidence="1">
    <location>
        <begin position="18"/>
        <end position="96"/>
    </location>
</feature>
<dbReference type="AlphaFoldDB" id="A0A8B9DJC6"/>
<keyword evidence="3" id="KW-1185">Reference proteome</keyword>
<reference evidence="2" key="2">
    <citation type="submission" date="2025-09" db="UniProtKB">
        <authorList>
            <consortium name="Ensembl"/>
        </authorList>
    </citation>
    <scope>IDENTIFICATION</scope>
</reference>
<dbReference type="InterPro" id="IPR027937">
    <property type="entry name" value="PRCD"/>
</dbReference>
<dbReference type="GO" id="GO:0042622">
    <property type="term" value="C:photoreceptor outer segment membrane"/>
    <property type="evidence" value="ECO:0007669"/>
    <property type="project" value="InterPro"/>
</dbReference>
<evidence type="ECO:0000256" key="1">
    <source>
        <dbReference type="SAM" id="SignalP"/>
    </source>
</evidence>
<dbReference type="Ensembl" id="ENSACDT00005008784.1">
    <property type="protein sequence ID" value="ENSACDP00005007298.1"/>
    <property type="gene ID" value="ENSACDG00005005354.1"/>
</dbReference>
<protein>
    <recommendedName>
        <fullName evidence="4">Secreted protein</fullName>
    </recommendedName>
</protein>
<reference evidence="2" key="1">
    <citation type="submission" date="2025-08" db="UniProtKB">
        <authorList>
            <consortium name="Ensembl"/>
        </authorList>
    </citation>
    <scope>IDENTIFICATION</scope>
</reference>
<sequence length="96" mass="10792">MCTTVLLIGTLVVMLRRRFFNKGSPPSPPPGSARGFRCRRANLFTSRDWRHLKVGRSNWHLMSQLSRGKEKQDSRQGRHLLPCVPSSPPCATCTTG</sequence>